<reference evidence="3 4" key="1">
    <citation type="journal article" date="2019" name="Int. J. Syst. Evol. Microbiol.">
        <title>The Global Catalogue of Microorganisms (GCM) 10K type strain sequencing project: providing services to taxonomists for standard genome sequencing and annotation.</title>
        <authorList>
            <consortium name="The Broad Institute Genomics Platform"/>
            <consortium name="The Broad Institute Genome Sequencing Center for Infectious Disease"/>
            <person name="Wu L."/>
            <person name="Ma J."/>
        </authorList>
    </citation>
    <scope>NUCLEOTIDE SEQUENCE [LARGE SCALE GENOMIC DNA]</scope>
    <source>
        <strain evidence="3 4">JCM 15933</strain>
    </source>
</reference>
<feature type="transmembrane region" description="Helical" evidence="2">
    <location>
        <begin position="119"/>
        <end position="136"/>
    </location>
</feature>
<keyword evidence="4" id="KW-1185">Reference proteome</keyword>
<feature type="transmembrane region" description="Helical" evidence="2">
    <location>
        <begin position="177"/>
        <end position="198"/>
    </location>
</feature>
<keyword evidence="2" id="KW-0812">Transmembrane</keyword>
<sequence>MTEAATIEIDYYYERVAAALADLPAETRDELLEDLPAHFAEVLEEQGGPLVDRLGPPATYAAELRAAAGLDAAAGAEARRAPVVVYYERFVAALPELDRRAGRVIGYPRVTEFLRLLRPAWWIARAVGIVVLIFAMDVVPADRFDDPIGWLLLAVAIVVSIRVGATGVPRAPRWIRFAGTAVAVVGVLFVIANAPSLLRGYGSSQDYYPTSGGRFDSVTNVFPVDEQGRSLQHITLYDQNGQPIQVGDYWRCTTGDESKPVSYPLCLGTPRPGESETPSPSVSPSASPSAVPSESPAAPGSPSASPSASASLSPSPSR</sequence>
<keyword evidence="2" id="KW-0472">Membrane</keyword>
<dbReference type="EMBL" id="BAAAQD010000003">
    <property type="protein sequence ID" value="GAA1507747.1"/>
    <property type="molecule type" value="Genomic_DNA"/>
</dbReference>
<feature type="region of interest" description="Disordered" evidence="1">
    <location>
        <begin position="261"/>
        <end position="318"/>
    </location>
</feature>
<keyword evidence="2" id="KW-1133">Transmembrane helix</keyword>
<proteinExistence type="predicted"/>
<feature type="transmembrane region" description="Helical" evidence="2">
    <location>
        <begin position="148"/>
        <end position="165"/>
    </location>
</feature>
<evidence type="ECO:0000313" key="4">
    <source>
        <dbReference type="Proteomes" id="UP001501470"/>
    </source>
</evidence>
<dbReference type="RefSeq" id="WP_344501732.1">
    <property type="nucleotide sequence ID" value="NZ_BAAAQD010000003.1"/>
</dbReference>
<evidence type="ECO:0000256" key="1">
    <source>
        <dbReference type="SAM" id="MobiDB-lite"/>
    </source>
</evidence>
<evidence type="ECO:0000256" key="2">
    <source>
        <dbReference type="SAM" id="Phobius"/>
    </source>
</evidence>
<protein>
    <submittedName>
        <fullName evidence="3">Uncharacterized protein</fullName>
    </submittedName>
</protein>
<gene>
    <name evidence="3" type="ORF">GCM10009827_022400</name>
</gene>
<evidence type="ECO:0000313" key="3">
    <source>
        <dbReference type="EMBL" id="GAA1507747.1"/>
    </source>
</evidence>
<feature type="compositionally biased region" description="Low complexity" evidence="1">
    <location>
        <begin position="275"/>
        <end position="318"/>
    </location>
</feature>
<dbReference type="Pfam" id="PF22564">
    <property type="entry name" value="HAAS"/>
    <property type="match status" value="1"/>
</dbReference>
<organism evidence="3 4">
    <name type="scientific">Dactylosporangium maewongense</name>
    <dbReference type="NCBI Taxonomy" id="634393"/>
    <lineage>
        <taxon>Bacteria</taxon>
        <taxon>Bacillati</taxon>
        <taxon>Actinomycetota</taxon>
        <taxon>Actinomycetes</taxon>
        <taxon>Micromonosporales</taxon>
        <taxon>Micromonosporaceae</taxon>
        <taxon>Dactylosporangium</taxon>
    </lineage>
</organism>
<name>A0ABN1ZYV5_9ACTN</name>
<accession>A0ABN1ZYV5</accession>
<comment type="caution">
    <text evidence="3">The sequence shown here is derived from an EMBL/GenBank/DDBJ whole genome shotgun (WGS) entry which is preliminary data.</text>
</comment>
<dbReference type="Proteomes" id="UP001501470">
    <property type="component" value="Unassembled WGS sequence"/>
</dbReference>